<dbReference type="InterPro" id="IPR014729">
    <property type="entry name" value="Rossmann-like_a/b/a_fold"/>
</dbReference>
<name>A0ABQ0E3U8_9PORP</name>
<accession>A0ABQ0E3U8</accession>
<feature type="domain" description="tRNA-specific 2-thiouridylase MnmA-like central" evidence="11">
    <location>
        <begin position="218"/>
        <end position="279"/>
    </location>
</feature>
<organism evidence="12 13">
    <name type="scientific">Porphyromonas miyakawae</name>
    <dbReference type="NCBI Taxonomy" id="3137470"/>
    <lineage>
        <taxon>Bacteria</taxon>
        <taxon>Pseudomonadati</taxon>
        <taxon>Bacteroidota</taxon>
        <taxon>Bacteroidia</taxon>
        <taxon>Bacteroidales</taxon>
        <taxon>Porphyromonadaceae</taxon>
        <taxon>Porphyromonas</taxon>
    </lineage>
</organism>
<dbReference type="PANTHER" id="PTHR43052">
    <property type="match status" value="1"/>
</dbReference>
<dbReference type="RefSeq" id="WP_411916070.1">
    <property type="nucleotide sequence ID" value="NZ_BAAFSF010000004.1"/>
</dbReference>
<evidence type="ECO:0000256" key="5">
    <source>
        <dbReference type="ARBA" id="ARBA00022741"/>
    </source>
</evidence>
<reference evidence="12 13" key="1">
    <citation type="journal article" date="2025" name="Int. J. Syst. Evol. Microbiol.">
        <title>Desulfovibrio falkowii sp. nov., Porphyromonas miyakawae sp. nov., Mediterraneibacter flintii sp. nov. and Owariibacterium komagatae gen. nov., sp. nov., isolated from human faeces.</title>
        <authorList>
            <person name="Hamaguchi T."/>
            <person name="Ohara M."/>
            <person name="Hisatomi A."/>
            <person name="Sekiguchi K."/>
            <person name="Takeda J.I."/>
            <person name="Ueyama J."/>
            <person name="Ito M."/>
            <person name="Nishiwaki H."/>
            <person name="Ogi T."/>
            <person name="Hirayama M."/>
            <person name="Ohkuma M."/>
            <person name="Sakamoto M."/>
            <person name="Ohno K."/>
        </authorList>
    </citation>
    <scope>NUCLEOTIDE SEQUENCE [LARGE SCALE GENOMIC DNA]</scope>
    <source>
        <strain evidence="12 13">13CB11C</strain>
    </source>
</reference>
<keyword evidence="4" id="KW-0819">tRNA processing</keyword>
<feature type="domain" description="tRNA-specific 2-thiouridylase MnmA-like C-terminal" evidence="10">
    <location>
        <begin position="294"/>
        <end position="369"/>
    </location>
</feature>
<dbReference type="InterPro" id="IPR046885">
    <property type="entry name" value="MnmA-like_C"/>
</dbReference>
<dbReference type="PANTHER" id="PTHR43052:SF1">
    <property type="entry name" value="TRNA-5-TAURINOMETHYLURIDINE 2-SULFURTRANSFERASE"/>
    <property type="match status" value="1"/>
</dbReference>
<evidence type="ECO:0000313" key="13">
    <source>
        <dbReference type="Proteomes" id="UP001628220"/>
    </source>
</evidence>
<dbReference type="Pfam" id="PF20258">
    <property type="entry name" value="tRNA_Me_trans_C"/>
    <property type="match status" value="1"/>
</dbReference>
<evidence type="ECO:0000313" key="12">
    <source>
        <dbReference type="EMBL" id="GAB1252313.1"/>
    </source>
</evidence>
<comment type="caution">
    <text evidence="12">The sequence shown here is derived from an EMBL/GenBank/DDBJ whole genome shotgun (WGS) entry which is preliminary data.</text>
</comment>
<evidence type="ECO:0000259" key="11">
    <source>
        <dbReference type="Pfam" id="PF20259"/>
    </source>
</evidence>
<proteinExistence type="predicted"/>
<dbReference type="Pfam" id="PF03054">
    <property type="entry name" value="tRNA_Me_trans"/>
    <property type="match status" value="1"/>
</dbReference>
<keyword evidence="2" id="KW-0820">tRNA-binding</keyword>
<dbReference type="InterPro" id="IPR023382">
    <property type="entry name" value="MnmA-like_central_sf"/>
</dbReference>
<evidence type="ECO:0000256" key="6">
    <source>
        <dbReference type="ARBA" id="ARBA00022840"/>
    </source>
</evidence>
<evidence type="ECO:0000259" key="10">
    <source>
        <dbReference type="Pfam" id="PF20258"/>
    </source>
</evidence>
<gene>
    <name evidence="12" type="primary">mnmA</name>
    <name evidence="12" type="ORF">Tsumi_14190</name>
</gene>
<dbReference type="NCBIfam" id="NF001138">
    <property type="entry name" value="PRK00143.1"/>
    <property type="match status" value="1"/>
</dbReference>
<dbReference type="Gene3D" id="3.40.50.620">
    <property type="entry name" value="HUPs"/>
    <property type="match status" value="1"/>
</dbReference>
<dbReference type="Gene3D" id="2.40.30.10">
    <property type="entry name" value="Translation factors"/>
    <property type="match status" value="1"/>
</dbReference>
<evidence type="ECO:0000256" key="9">
    <source>
        <dbReference type="ARBA" id="ARBA00051542"/>
    </source>
</evidence>
<dbReference type="Gene3D" id="2.30.30.280">
    <property type="entry name" value="Adenine nucleotide alpha hydrolases-like domains"/>
    <property type="match status" value="1"/>
</dbReference>
<dbReference type="EMBL" id="BAAFSF010000004">
    <property type="protein sequence ID" value="GAB1252313.1"/>
    <property type="molecule type" value="Genomic_DNA"/>
</dbReference>
<dbReference type="NCBIfam" id="TIGR00420">
    <property type="entry name" value="trmU"/>
    <property type="match status" value="1"/>
</dbReference>
<keyword evidence="6" id="KW-0067">ATP-binding</keyword>
<dbReference type="CDD" id="cd01998">
    <property type="entry name" value="MnmA_TRMU-like"/>
    <property type="match status" value="1"/>
</dbReference>
<evidence type="ECO:0000256" key="7">
    <source>
        <dbReference type="ARBA" id="ARBA00022884"/>
    </source>
</evidence>
<evidence type="ECO:0000256" key="4">
    <source>
        <dbReference type="ARBA" id="ARBA00022694"/>
    </source>
</evidence>
<keyword evidence="7" id="KW-0694">RNA-binding</keyword>
<evidence type="ECO:0000256" key="2">
    <source>
        <dbReference type="ARBA" id="ARBA00022555"/>
    </source>
</evidence>
<dbReference type="EC" id="2.8.1.13" evidence="1"/>
<dbReference type="Pfam" id="PF20259">
    <property type="entry name" value="tRNA_Me_trans_M"/>
    <property type="match status" value="1"/>
</dbReference>
<dbReference type="Proteomes" id="UP001628220">
    <property type="component" value="Unassembled WGS sequence"/>
</dbReference>
<sequence>MLSYPLSPYIDALDRSVSIALLASGGVDSAVACALLVRAGFRPKLFYINIGMKDEGFTDCTREEDLEMVALIARKYGLEYEEVDLNEAYWDRVVSYTIDSVKRGLTPNPDVMCNRFIKFGVFEERYGHAFDYIASGHYASTVVRNGKVYLGTAPDPVKDQTDFLAQINLKQISKILFPIGTLDKSQVRAIAEEEHLPNAHRKDSQGICFLGKINYNYFLEKYLGKKKGDIIEFETGNKIGEHDGFWFHTIGQRKGLGLSGGPWFVVRKDCPANILYVSRGYDPETQYGYEIWCRDFHFITENPFTAGCPNPLPVALKVRHTPEFLRATLEKEGDVYHIVSEQRIQGIAPGQFAVVYDPDCTICLGSGRIEEGR</sequence>
<keyword evidence="13" id="KW-1185">Reference proteome</keyword>
<keyword evidence="3" id="KW-0808">Transferase</keyword>
<evidence type="ECO:0000256" key="1">
    <source>
        <dbReference type="ARBA" id="ARBA00011949"/>
    </source>
</evidence>
<dbReference type="InterPro" id="IPR004506">
    <property type="entry name" value="MnmA-like"/>
</dbReference>
<comment type="catalytic activity">
    <reaction evidence="9">
        <text>S-sulfanyl-L-cysteinyl-[protein] + uridine(34) in tRNA + AH2 + ATP = 2-thiouridine(34) in tRNA + L-cysteinyl-[protein] + A + AMP + diphosphate + H(+)</text>
        <dbReference type="Rhea" id="RHEA:47032"/>
        <dbReference type="Rhea" id="RHEA-COMP:10131"/>
        <dbReference type="Rhea" id="RHEA-COMP:11726"/>
        <dbReference type="Rhea" id="RHEA-COMP:11727"/>
        <dbReference type="Rhea" id="RHEA-COMP:11728"/>
        <dbReference type="ChEBI" id="CHEBI:13193"/>
        <dbReference type="ChEBI" id="CHEBI:15378"/>
        <dbReference type="ChEBI" id="CHEBI:17499"/>
        <dbReference type="ChEBI" id="CHEBI:29950"/>
        <dbReference type="ChEBI" id="CHEBI:30616"/>
        <dbReference type="ChEBI" id="CHEBI:33019"/>
        <dbReference type="ChEBI" id="CHEBI:61963"/>
        <dbReference type="ChEBI" id="CHEBI:65315"/>
        <dbReference type="ChEBI" id="CHEBI:87170"/>
        <dbReference type="ChEBI" id="CHEBI:456215"/>
        <dbReference type="EC" id="2.8.1.13"/>
    </reaction>
</comment>
<protein>
    <recommendedName>
        <fullName evidence="1">tRNA-uridine 2-sulfurtransferase</fullName>
        <ecNumber evidence="1">2.8.1.13</ecNumber>
    </recommendedName>
</protein>
<keyword evidence="8" id="KW-1015">Disulfide bond</keyword>
<evidence type="ECO:0000256" key="8">
    <source>
        <dbReference type="ARBA" id="ARBA00023157"/>
    </source>
</evidence>
<dbReference type="InterPro" id="IPR046884">
    <property type="entry name" value="MnmA-like_central"/>
</dbReference>
<dbReference type="SUPFAM" id="SSF52402">
    <property type="entry name" value="Adenine nucleotide alpha hydrolases-like"/>
    <property type="match status" value="1"/>
</dbReference>
<evidence type="ECO:0000256" key="3">
    <source>
        <dbReference type="ARBA" id="ARBA00022679"/>
    </source>
</evidence>
<keyword evidence="5" id="KW-0547">Nucleotide-binding</keyword>
<dbReference type="InterPro" id="IPR051305">
    <property type="entry name" value="tRNA_2-thiouridylase_MnmA"/>
</dbReference>